<dbReference type="RefSeq" id="WP_380512792.1">
    <property type="nucleotide sequence ID" value="NZ_JBHEZX010000010.1"/>
</dbReference>
<gene>
    <name evidence="1" type="ORF">ACEZDG_23635</name>
</gene>
<dbReference type="Proteomes" id="UP001592582">
    <property type="component" value="Unassembled WGS sequence"/>
</dbReference>
<evidence type="ECO:0008006" key="3">
    <source>
        <dbReference type="Google" id="ProtNLM"/>
    </source>
</evidence>
<protein>
    <recommendedName>
        <fullName evidence="3">ATP-grasp domain-containing protein</fullName>
    </recommendedName>
</protein>
<evidence type="ECO:0000313" key="2">
    <source>
        <dbReference type="Proteomes" id="UP001592582"/>
    </source>
</evidence>
<sequence length="495" mass="54330">MNQRRNAPQGYLDLKPLMQRSMPNPSLTAALRALVTHMRAEQILFYDDTWRGIPQFQHSLIPSTIDFERAVLPAAAASAVIDSVAICRRLPAPPEMARARSLTGSHSFRVLALSGGRWVNVGALDQEDHWKRYAAQQAGVDLPGPDDSRIPELLSWLSSTRQTLFLPYQTLDYHYRCFGDQVLLCDPADRLNDKAFVARTLVDAGLRSQVPDGILVRPTDPDTYVHNIIEAVDIFAARDMASYIKLSQRGVSGLANVVPSQDPVVYEISAPHEARITRMRQILSERRIDSRQETATIDERLPKGSDEMGPREFTVGGLLVDGDFYPCYVGRNVNSPTDATNRMIHSNTSELVGLDDSTYQRIIGVAACISEALVGIGYRTGYSYIDVIITTDGRIVATDFNMRRGLRSAGEAWISRYNGAFYTKTFDVGSAITAPSLRTLADHFSEIDVVWYGTPAPAASPMVSVIAPMTPGACVEALDASIGAVLAELAGPPTR</sequence>
<proteinExistence type="predicted"/>
<keyword evidence="2" id="KW-1185">Reference proteome</keyword>
<dbReference type="EMBL" id="JBHEZX010000010">
    <property type="protein sequence ID" value="MFC1412264.1"/>
    <property type="molecule type" value="Genomic_DNA"/>
</dbReference>
<comment type="caution">
    <text evidence="1">The sequence shown here is derived from an EMBL/GenBank/DDBJ whole genome shotgun (WGS) entry which is preliminary data.</text>
</comment>
<dbReference type="SUPFAM" id="SSF56059">
    <property type="entry name" value="Glutathione synthetase ATP-binding domain-like"/>
    <property type="match status" value="1"/>
</dbReference>
<organism evidence="1 2">
    <name type="scientific">Streptacidiphilus alkalitolerans</name>
    <dbReference type="NCBI Taxonomy" id="3342712"/>
    <lineage>
        <taxon>Bacteria</taxon>
        <taxon>Bacillati</taxon>
        <taxon>Actinomycetota</taxon>
        <taxon>Actinomycetes</taxon>
        <taxon>Kitasatosporales</taxon>
        <taxon>Streptomycetaceae</taxon>
        <taxon>Streptacidiphilus</taxon>
    </lineage>
</organism>
<evidence type="ECO:0000313" key="1">
    <source>
        <dbReference type="EMBL" id="MFC1412264.1"/>
    </source>
</evidence>
<name>A0ABV6VEW0_9ACTN</name>
<accession>A0ABV6VEW0</accession>
<reference evidence="1 2" key="1">
    <citation type="submission" date="2024-09" db="EMBL/GenBank/DDBJ databases">
        <authorList>
            <person name="Lee S.D."/>
        </authorList>
    </citation>
    <scope>NUCLEOTIDE SEQUENCE [LARGE SCALE GENOMIC DNA]</scope>
    <source>
        <strain evidence="1 2">N1-1</strain>
    </source>
</reference>
<dbReference type="Gene3D" id="3.30.470.20">
    <property type="entry name" value="ATP-grasp fold, B domain"/>
    <property type="match status" value="1"/>
</dbReference>